<dbReference type="AlphaFoldDB" id="A0A850NLZ8"/>
<dbReference type="Proteomes" id="UP000557688">
    <property type="component" value="Unassembled WGS sequence"/>
</dbReference>
<dbReference type="Proteomes" id="UP000565205">
    <property type="component" value="Unassembled WGS sequence"/>
</dbReference>
<sequence>MFDAAGFETTDDACRGFGPETLVCHITDPGRGWRRRCGEVHVIVVETIDGAFTQVVRLPTFGREVFVERILSGRDVVAARAYALQRFAGASRSGEGQ</sequence>
<proteinExistence type="predicted"/>
<gene>
    <name evidence="1" type="ORF">FHR90_002046</name>
    <name evidence="2" type="ORF">HUK83_10715</name>
</gene>
<dbReference type="EMBL" id="JACHXV010000006">
    <property type="protein sequence ID" value="MBB3174210.1"/>
    <property type="molecule type" value="Genomic_DNA"/>
</dbReference>
<evidence type="ECO:0000313" key="1">
    <source>
        <dbReference type="EMBL" id="MBB3174210.1"/>
    </source>
</evidence>
<organism evidence="2 4">
    <name type="scientific">Endobacter medicaginis</name>
    <dbReference type="NCBI Taxonomy" id="1181271"/>
    <lineage>
        <taxon>Bacteria</taxon>
        <taxon>Pseudomonadati</taxon>
        <taxon>Pseudomonadota</taxon>
        <taxon>Alphaproteobacteria</taxon>
        <taxon>Acetobacterales</taxon>
        <taxon>Acetobacteraceae</taxon>
        <taxon>Endobacter</taxon>
    </lineage>
</organism>
<keyword evidence="3" id="KW-1185">Reference proteome</keyword>
<comment type="caution">
    <text evidence="2">The sequence shown here is derived from an EMBL/GenBank/DDBJ whole genome shotgun (WGS) entry which is preliminary data.</text>
</comment>
<protein>
    <submittedName>
        <fullName evidence="2">Uncharacterized protein</fullName>
    </submittedName>
</protein>
<evidence type="ECO:0000313" key="3">
    <source>
        <dbReference type="Proteomes" id="UP000557688"/>
    </source>
</evidence>
<reference evidence="2 4" key="1">
    <citation type="submission" date="2020-06" db="EMBL/GenBank/DDBJ databases">
        <title>Description of novel acetic acid bacteria.</title>
        <authorList>
            <person name="Sombolestani A."/>
        </authorList>
    </citation>
    <scope>NUCLEOTIDE SEQUENCE [LARGE SCALE GENOMIC DNA]</scope>
    <source>
        <strain evidence="2 4">LMG 26838</strain>
    </source>
</reference>
<name>A0A850NLZ8_9PROT</name>
<evidence type="ECO:0000313" key="4">
    <source>
        <dbReference type="Proteomes" id="UP000565205"/>
    </source>
</evidence>
<dbReference type="RefSeq" id="WP_176624631.1">
    <property type="nucleotide sequence ID" value="NZ_JABXXQ010000221.1"/>
</dbReference>
<accession>A0A850NLZ8</accession>
<evidence type="ECO:0000313" key="2">
    <source>
        <dbReference type="EMBL" id="NVN30801.1"/>
    </source>
</evidence>
<dbReference type="EMBL" id="JABXXQ010000221">
    <property type="protein sequence ID" value="NVN30801.1"/>
    <property type="molecule type" value="Genomic_DNA"/>
</dbReference>
<reference evidence="1 3" key="2">
    <citation type="submission" date="2020-08" db="EMBL/GenBank/DDBJ databases">
        <title>Genomic Encyclopedia of Type Strains, Phase III (KMG-III): the genomes of soil and plant-associated and newly described type strains.</title>
        <authorList>
            <person name="Whitman W."/>
        </authorList>
    </citation>
    <scope>NUCLEOTIDE SEQUENCE [LARGE SCALE GENOMIC DNA]</scope>
    <source>
        <strain evidence="1 3">CECT 8088</strain>
    </source>
</reference>